<evidence type="ECO:0000313" key="2">
    <source>
        <dbReference type="EMBL" id="OJA13953.1"/>
    </source>
</evidence>
<feature type="transmembrane region" description="Helical" evidence="1">
    <location>
        <begin position="20"/>
        <end position="39"/>
    </location>
</feature>
<evidence type="ECO:0000256" key="1">
    <source>
        <dbReference type="SAM" id="Phobius"/>
    </source>
</evidence>
<feature type="transmembrane region" description="Helical" evidence="1">
    <location>
        <begin position="82"/>
        <end position="101"/>
    </location>
</feature>
<dbReference type="OrthoDB" id="2555434at2759"/>
<reference evidence="2 3" key="1">
    <citation type="submission" date="2016-03" db="EMBL/GenBank/DDBJ databases">
        <title>Comparative genomics of the ectomycorrhizal sister species Rhizopogon vinicolor and Rhizopogon vesiculosus (Basidiomycota: Boletales) reveals a divergence of the mating type B locus.</title>
        <authorList>
            <person name="Mujic A.B."/>
            <person name="Kuo A."/>
            <person name="Tritt A."/>
            <person name="Lipzen A."/>
            <person name="Chen C."/>
            <person name="Johnson J."/>
            <person name="Sharma A."/>
            <person name="Barry K."/>
            <person name="Grigoriev I.V."/>
            <person name="Spatafora J.W."/>
        </authorList>
    </citation>
    <scope>NUCLEOTIDE SEQUENCE [LARGE SCALE GENOMIC DNA]</scope>
    <source>
        <strain evidence="2 3">AM-OR11-056</strain>
    </source>
</reference>
<keyword evidence="1" id="KW-1133">Transmembrane helix</keyword>
<protein>
    <submittedName>
        <fullName evidence="2">Uncharacterized protein</fullName>
    </submittedName>
</protein>
<keyword evidence="1" id="KW-0812">Transmembrane</keyword>
<keyword evidence="1" id="KW-0472">Membrane</keyword>
<comment type="caution">
    <text evidence="2">The sequence shown here is derived from an EMBL/GenBank/DDBJ whole genome shotgun (WGS) entry which is preliminary data.</text>
</comment>
<dbReference type="AlphaFoldDB" id="A0A1J8QK62"/>
<sequence>MNVIPSPSVYSLFQYHHGEVGLLYLVLSILLFALAFFRARRSRHDFADRSEVSALYRRALPTVGQEDKREYGRPFITAGRDVLAVGALVMTVEILLLVFVLQV</sequence>
<name>A0A1J8QK62_9AGAM</name>
<proteinExistence type="predicted"/>
<keyword evidence="3" id="KW-1185">Reference proteome</keyword>
<dbReference type="Proteomes" id="UP000183567">
    <property type="component" value="Unassembled WGS sequence"/>
</dbReference>
<organism evidence="2 3">
    <name type="scientific">Rhizopogon vesiculosus</name>
    <dbReference type="NCBI Taxonomy" id="180088"/>
    <lineage>
        <taxon>Eukaryota</taxon>
        <taxon>Fungi</taxon>
        <taxon>Dikarya</taxon>
        <taxon>Basidiomycota</taxon>
        <taxon>Agaricomycotina</taxon>
        <taxon>Agaricomycetes</taxon>
        <taxon>Agaricomycetidae</taxon>
        <taxon>Boletales</taxon>
        <taxon>Suillineae</taxon>
        <taxon>Rhizopogonaceae</taxon>
        <taxon>Rhizopogon</taxon>
    </lineage>
</organism>
<accession>A0A1J8QK62</accession>
<dbReference type="EMBL" id="LVVM01003953">
    <property type="protein sequence ID" value="OJA13953.1"/>
    <property type="molecule type" value="Genomic_DNA"/>
</dbReference>
<gene>
    <name evidence="2" type="ORF">AZE42_01344</name>
</gene>
<evidence type="ECO:0000313" key="3">
    <source>
        <dbReference type="Proteomes" id="UP000183567"/>
    </source>
</evidence>